<evidence type="ECO:0000313" key="1">
    <source>
        <dbReference type="EMBL" id="GGM92376.1"/>
    </source>
</evidence>
<keyword evidence="2" id="KW-1185">Reference proteome</keyword>
<reference evidence="2" key="1">
    <citation type="journal article" date="2019" name="Int. J. Syst. Evol. Microbiol.">
        <title>The Global Catalogue of Microorganisms (GCM) 10K type strain sequencing project: providing services to taxonomists for standard genome sequencing and annotation.</title>
        <authorList>
            <consortium name="The Broad Institute Genomics Platform"/>
            <consortium name="The Broad Institute Genome Sequencing Center for Infectious Disease"/>
            <person name="Wu L."/>
            <person name="Ma J."/>
        </authorList>
    </citation>
    <scope>NUCLEOTIDE SEQUENCE [LARGE SCALE GENOMIC DNA]</scope>
    <source>
        <strain evidence="2">JCM 1365</strain>
    </source>
</reference>
<sequence length="271" mass="27901">MRDYAPAMPTDRGPSRRAVLLGGAALATALTPGLAGCSSSGTSGPVLSDGVLPDGFGLEAPRWRMAVPRAARPRGLVVALHGFGGSADDAFNLGFGDAVETSRMALVSVDGGNSYWHARSDGSDTGAMVRDALLPLALEAAGLPASARVTLLGWSMGGFGALLLASDLGRSRVCGVVAASAALWLKGRQTPARAYDGRADFDRHSIFNRLSQLSGIPVRLDCGTSDPFIAANRTLAGRLPGVEAHFTPGGHDDDFWGGNVAAEMAWAAARS</sequence>
<dbReference type="PANTHER" id="PTHR48098">
    <property type="entry name" value="ENTEROCHELIN ESTERASE-RELATED"/>
    <property type="match status" value="1"/>
</dbReference>
<comment type="caution">
    <text evidence="1">The sequence shown here is derived from an EMBL/GenBank/DDBJ whole genome shotgun (WGS) entry which is preliminary data.</text>
</comment>
<dbReference type="EMBL" id="BMNZ01000003">
    <property type="protein sequence ID" value="GGM92376.1"/>
    <property type="molecule type" value="Genomic_DNA"/>
</dbReference>
<evidence type="ECO:0008006" key="3">
    <source>
        <dbReference type="Google" id="ProtNLM"/>
    </source>
</evidence>
<dbReference type="InterPro" id="IPR029058">
    <property type="entry name" value="AB_hydrolase_fold"/>
</dbReference>
<dbReference type="Gene3D" id="3.40.50.1820">
    <property type="entry name" value="alpha/beta hydrolase"/>
    <property type="match status" value="1"/>
</dbReference>
<accession>A0ABQ2HXG9</accession>
<name>A0ABQ2HXG9_9MICO</name>
<dbReference type="InterPro" id="IPR050583">
    <property type="entry name" value="Mycobacterial_A85_antigen"/>
</dbReference>
<protein>
    <recommendedName>
        <fullName evidence="3">Acyl-CoA:diacylglycerol acyltransferase</fullName>
    </recommendedName>
</protein>
<proteinExistence type="predicted"/>
<organism evidence="1 2">
    <name type="scientific">Terrabacter tumescens</name>
    <dbReference type="NCBI Taxonomy" id="60443"/>
    <lineage>
        <taxon>Bacteria</taxon>
        <taxon>Bacillati</taxon>
        <taxon>Actinomycetota</taxon>
        <taxon>Actinomycetes</taxon>
        <taxon>Micrococcales</taxon>
        <taxon>Intrasporangiaceae</taxon>
        <taxon>Terrabacter</taxon>
    </lineage>
</organism>
<dbReference type="PANTHER" id="PTHR48098:SF1">
    <property type="entry name" value="DIACYLGLYCEROL ACYLTRANSFERASE_MYCOLYLTRANSFERASE AG85A"/>
    <property type="match status" value="1"/>
</dbReference>
<dbReference type="Proteomes" id="UP000623461">
    <property type="component" value="Unassembled WGS sequence"/>
</dbReference>
<dbReference type="SUPFAM" id="SSF53474">
    <property type="entry name" value="alpha/beta-Hydrolases"/>
    <property type="match status" value="1"/>
</dbReference>
<evidence type="ECO:0000313" key="2">
    <source>
        <dbReference type="Proteomes" id="UP000623461"/>
    </source>
</evidence>
<gene>
    <name evidence="1" type="ORF">GCM10009721_17530</name>
</gene>